<accession>A0A0K9NRN5</accession>
<dbReference type="EMBL" id="LFYR01001898">
    <property type="protein sequence ID" value="KMZ58732.1"/>
    <property type="molecule type" value="Genomic_DNA"/>
</dbReference>
<dbReference type="AlphaFoldDB" id="A0A0K9NRN5"/>
<comment type="caution">
    <text evidence="2">The sequence shown here is derived from an EMBL/GenBank/DDBJ whole genome shotgun (WGS) entry which is preliminary data.</text>
</comment>
<keyword evidence="1" id="KW-1133">Transmembrane helix</keyword>
<keyword evidence="1" id="KW-0812">Transmembrane</keyword>
<evidence type="ECO:0000256" key="1">
    <source>
        <dbReference type="SAM" id="Phobius"/>
    </source>
</evidence>
<dbReference type="Pfam" id="PF10184">
    <property type="entry name" value="DUF2358"/>
    <property type="match status" value="1"/>
</dbReference>
<keyword evidence="1" id="KW-0472">Membrane</keyword>
<dbReference type="PANTHER" id="PTHR36334">
    <property type="entry name" value="PROTEIN, PUTATIVE (DUF2358)-RELATED"/>
    <property type="match status" value="1"/>
</dbReference>
<sequence>MAEMGLRLGAKPTTTTVVSPSLASTTDLHFCFSRWNRSPVRQVSFGNRLQLRPPHITTTTRFFNLRAVMDGSEETETDVSSGRSDSIPDKLVDEMDFGELCNEFECISSPSVEAVARQLVRDILELRQENRALGCFAVFVKYKDPVRSFTGREKYKRPLWVTDAIENPVVTVQEMMMLSTDVLNIKWIVKGKAKGLTFADLIVNVNSVFTLNQISGQVIEHNETWDVSSSSSISQGYFWSSRGFFSANQSIKDTMDLVKKVTDNFSDEKNNQNVYPDPTGDPRKFFQTDNGLQRDVYQFALFLALIYFVIQFLKLTL</sequence>
<evidence type="ECO:0000313" key="2">
    <source>
        <dbReference type="EMBL" id="KMZ58732.1"/>
    </source>
</evidence>
<evidence type="ECO:0000313" key="3">
    <source>
        <dbReference type="Proteomes" id="UP000036987"/>
    </source>
</evidence>
<feature type="transmembrane region" description="Helical" evidence="1">
    <location>
        <begin position="296"/>
        <end position="313"/>
    </location>
</feature>
<protein>
    <submittedName>
        <fullName evidence="2">Uncharacterized protein</fullName>
    </submittedName>
</protein>
<name>A0A0K9NRN5_ZOSMR</name>
<dbReference type="OMA" id="MEIYPDP"/>
<organism evidence="2 3">
    <name type="scientific">Zostera marina</name>
    <name type="common">Eelgrass</name>
    <dbReference type="NCBI Taxonomy" id="29655"/>
    <lineage>
        <taxon>Eukaryota</taxon>
        <taxon>Viridiplantae</taxon>
        <taxon>Streptophyta</taxon>
        <taxon>Embryophyta</taxon>
        <taxon>Tracheophyta</taxon>
        <taxon>Spermatophyta</taxon>
        <taxon>Magnoliopsida</taxon>
        <taxon>Liliopsida</taxon>
        <taxon>Zosteraceae</taxon>
        <taxon>Zostera</taxon>
    </lineage>
</organism>
<proteinExistence type="predicted"/>
<dbReference type="InterPro" id="IPR018790">
    <property type="entry name" value="DUF2358"/>
</dbReference>
<keyword evidence="3" id="KW-1185">Reference proteome</keyword>
<dbReference type="OrthoDB" id="2016221at2759"/>
<dbReference type="Proteomes" id="UP000036987">
    <property type="component" value="Unassembled WGS sequence"/>
</dbReference>
<reference evidence="3" key="1">
    <citation type="journal article" date="2016" name="Nature">
        <title>The genome of the seagrass Zostera marina reveals angiosperm adaptation to the sea.</title>
        <authorList>
            <person name="Olsen J.L."/>
            <person name="Rouze P."/>
            <person name="Verhelst B."/>
            <person name="Lin Y.-C."/>
            <person name="Bayer T."/>
            <person name="Collen J."/>
            <person name="Dattolo E."/>
            <person name="De Paoli E."/>
            <person name="Dittami S."/>
            <person name="Maumus F."/>
            <person name="Michel G."/>
            <person name="Kersting A."/>
            <person name="Lauritano C."/>
            <person name="Lohaus R."/>
            <person name="Toepel M."/>
            <person name="Tonon T."/>
            <person name="Vanneste K."/>
            <person name="Amirebrahimi M."/>
            <person name="Brakel J."/>
            <person name="Bostroem C."/>
            <person name="Chovatia M."/>
            <person name="Grimwood J."/>
            <person name="Jenkins J.W."/>
            <person name="Jueterbock A."/>
            <person name="Mraz A."/>
            <person name="Stam W.T."/>
            <person name="Tice H."/>
            <person name="Bornberg-Bauer E."/>
            <person name="Green P.J."/>
            <person name="Pearson G.A."/>
            <person name="Procaccini G."/>
            <person name="Duarte C.M."/>
            <person name="Schmutz J."/>
            <person name="Reusch T.B.H."/>
            <person name="Van de Peer Y."/>
        </authorList>
    </citation>
    <scope>NUCLEOTIDE SEQUENCE [LARGE SCALE GENOMIC DNA]</scope>
    <source>
        <strain evidence="3">cv. Finnish</strain>
    </source>
</reference>
<gene>
    <name evidence="2" type="ORF">ZOSMA_74G00750</name>
</gene>
<dbReference type="PANTHER" id="PTHR36334:SF1">
    <property type="entry name" value="PROTEIN, PUTATIVE (DUF2358)-RELATED"/>
    <property type="match status" value="1"/>
</dbReference>